<evidence type="ECO:0000313" key="2">
    <source>
        <dbReference type="Proteomes" id="UP000265020"/>
    </source>
</evidence>
<dbReference type="PANTHER" id="PTHR11324:SF16">
    <property type="entry name" value="PDZ DOMAIN-CONTAINING PROTEIN 2"/>
    <property type="match status" value="1"/>
</dbReference>
<dbReference type="PANTHER" id="PTHR11324">
    <property type="entry name" value="IL16-RELATED"/>
    <property type="match status" value="1"/>
</dbReference>
<keyword evidence="2" id="KW-1185">Reference proteome</keyword>
<accession>A0A3Q2G5H0</accession>
<dbReference type="Ensembl" id="ENSCVAT00000032672.1">
    <property type="protein sequence ID" value="ENSCVAP00000018320.1"/>
    <property type="gene ID" value="ENSCVAG00000021563.1"/>
</dbReference>
<sequence length="137" mass="15030">SVPPCSGSSRLESVGEDDELLVESSICGIEAAEKPPTGRRKHSLPQQLDATGVRQEYQIIKKSARSLSTIQVESPWRLAQPSIISSIVLMKGQGKVSALLRHICISKTGCRSALWHSALRVRSFHFLSFPFGCARSR</sequence>
<dbReference type="GeneTree" id="ENSGT00940000157749"/>
<reference evidence="1" key="2">
    <citation type="submission" date="2025-09" db="UniProtKB">
        <authorList>
            <consortium name="Ensembl"/>
        </authorList>
    </citation>
    <scope>IDENTIFICATION</scope>
</reference>
<dbReference type="Proteomes" id="UP000265020">
    <property type="component" value="Unassembled WGS sequence"/>
</dbReference>
<reference evidence="1" key="1">
    <citation type="submission" date="2025-08" db="UniProtKB">
        <authorList>
            <consortium name="Ensembl"/>
        </authorList>
    </citation>
    <scope>IDENTIFICATION</scope>
</reference>
<evidence type="ECO:0000313" key="1">
    <source>
        <dbReference type="Ensembl" id="ENSCVAP00000018320.1"/>
    </source>
</evidence>
<dbReference type="STRING" id="28743.ENSCVAP00000018320"/>
<proteinExistence type="predicted"/>
<protein>
    <submittedName>
        <fullName evidence="1">Uncharacterized protein</fullName>
    </submittedName>
</protein>
<name>A0A3Q2G5H0_CYPVA</name>
<dbReference type="AlphaFoldDB" id="A0A3Q2G5H0"/>
<dbReference type="OMA" id="RCHCCIS"/>
<organism evidence="1 2">
    <name type="scientific">Cyprinodon variegatus</name>
    <name type="common">Sheepshead minnow</name>
    <dbReference type="NCBI Taxonomy" id="28743"/>
    <lineage>
        <taxon>Eukaryota</taxon>
        <taxon>Metazoa</taxon>
        <taxon>Chordata</taxon>
        <taxon>Craniata</taxon>
        <taxon>Vertebrata</taxon>
        <taxon>Euteleostomi</taxon>
        <taxon>Actinopterygii</taxon>
        <taxon>Neopterygii</taxon>
        <taxon>Teleostei</taxon>
        <taxon>Neoteleostei</taxon>
        <taxon>Acanthomorphata</taxon>
        <taxon>Ovalentaria</taxon>
        <taxon>Atherinomorphae</taxon>
        <taxon>Cyprinodontiformes</taxon>
        <taxon>Cyprinodontidae</taxon>
        <taxon>Cyprinodon</taxon>
    </lineage>
</organism>